<proteinExistence type="predicted"/>
<evidence type="ECO:0000313" key="1">
    <source>
        <dbReference type="EMBL" id="KAH3714651.1"/>
    </source>
</evidence>
<gene>
    <name evidence="1" type="ORF">DPMN_057340</name>
</gene>
<dbReference type="AlphaFoldDB" id="A0A9D4HEN5"/>
<dbReference type="Proteomes" id="UP000828390">
    <property type="component" value="Unassembled WGS sequence"/>
</dbReference>
<reference evidence="1" key="1">
    <citation type="journal article" date="2019" name="bioRxiv">
        <title>The Genome of the Zebra Mussel, Dreissena polymorpha: A Resource for Invasive Species Research.</title>
        <authorList>
            <person name="McCartney M.A."/>
            <person name="Auch B."/>
            <person name="Kono T."/>
            <person name="Mallez S."/>
            <person name="Zhang Y."/>
            <person name="Obille A."/>
            <person name="Becker A."/>
            <person name="Abrahante J.E."/>
            <person name="Garbe J."/>
            <person name="Badalamenti J.P."/>
            <person name="Herman A."/>
            <person name="Mangelson H."/>
            <person name="Liachko I."/>
            <person name="Sullivan S."/>
            <person name="Sone E.D."/>
            <person name="Koren S."/>
            <person name="Silverstein K.A.T."/>
            <person name="Beckman K.B."/>
            <person name="Gohl D.M."/>
        </authorList>
    </citation>
    <scope>NUCLEOTIDE SEQUENCE</scope>
    <source>
        <strain evidence="1">Duluth1</strain>
        <tissue evidence="1">Whole animal</tissue>
    </source>
</reference>
<comment type="caution">
    <text evidence="1">The sequence shown here is derived from an EMBL/GenBank/DDBJ whole genome shotgun (WGS) entry which is preliminary data.</text>
</comment>
<protein>
    <submittedName>
        <fullName evidence="1">Uncharacterized protein</fullName>
    </submittedName>
</protein>
<name>A0A9D4HEN5_DREPO</name>
<sequence length="68" mass="7878">MKRVIAKDEPKTKEDVIIAITRVWKENLTDELCGRYIHHDYKVTSIEVAMNGKATCDVPNRMFPELSE</sequence>
<organism evidence="1 2">
    <name type="scientific">Dreissena polymorpha</name>
    <name type="common">Zebra mussel</name>
    <name type="synonym">Mytilus polymorpha</name>
    <dbReference type="NCBI Taxonomy" id="45954"/>
    <lineage>
        <taxon>Eukaryota</taxon>
        <taxon>Metazoa</taxon>
        <taxon>Spiralia</taxon>
        <taxon>Lophotrochozoa</taxon>
        <taxon>Mollusca</taxon>
        <taxon>Bivalvia</taxon>
        <taxon>Autobranchia</taxon>
        <taxon>Heteroconchia</taxon>
        <taxon>Euheterodonta</taxon>
        <taxon>Imparidentia</taxon>
        <taxon>Neoheterodontei</taxon>
        <taxon>Myida</taxon>
        <taxon>Dreissenoidea</taxon>
        <taxon>Dreissenidae</taxon>
        <taxon>Dreissena</taxon>
    </lineage>
</organism>
<reference evidence="1" key="2">
    <citation type="submission" date="2020-11" db="EMBL/GenBank/DDBJ databases">
        <authorList>
            <person name="McCartney M.A."/>
            <person name="Auch B."/>
            <person name="Kono T."/>
            <person name="Mallez S."/>
            <person name="Becker A."/>
            <person name="Gohl D.M."/>
            <person name="Silverstein K.A.T."/>
            <person name="Koren S."/>
            <person name="Bechman K.B."/>
            <person name="Herman A."/>
            <person name="Abrahante J.E."/>
            <person name="Garbe J."/>
        </authorList>
    </citation>
    <scope>NUCLEOTIDE SEQUENCE</scope>
    <source>
        <strain evidence="1">Duluth1</strain>
        <tissue evidence="1">Whole animal</tissue>
    </source>
</reference>
<evidence type="ECO:0000313" key="2">
    <source>
        <dbReference type="Proteomes" id="UP000828390"/>
    </source>
</evidence>
<keyword evidence="2" id="KW-1185">Reference proteome</keyword>
<accession>A0A9D4HEN5</accession>
<dbReference type="EMBL" id="JAIWYP010000013">
    <property type="protein sequence ID" value="KAH3714651.1"/>
    <property type="molecule type" value="Genomic_DNA"/>
</dbReference>